<evidence type="ECO:0000256" key="2">
    <source>
        <dbReference type="ARBA" id="ARBA00022827"/>
    </source>
</evidence>
<dbReference type="InterPro" id="IPR015323">
    <property type="entry name" value="FlavoCytC_S_DH_flav-bd"/>
</dbReference>
<dbReference type="Proteomes" id="UP001144205">
    <property type="component" value="Unassembled WGS sequence"/>
</dbReference>
<dbReference type="InterPro" id="IPR036188">
    <property type="entry name" value="FAD/NAD-bd_sf"/>
</dbReference>
<gene>
    <name evidence="7" type="ORF">STA1M1_34300</name>
</gene>
<dbReference type="InterPro" id="IPR052541">
    <property type="entry name" value="SQRD"/>
</dbReference>
<dbReference type="RefSeq" id="WP_281843584.1">
    <property type="nucleotide sequence ID" value="NZ_BROH01000013.1"/>
</dbReference>
<dbReference type="PANTHER" id="PTHR43755">
    <property type="match status" value="1"/>
</dbReference>
<name>A0ABQ5LZ82_9RHOB</name>
<dbReference type="Pfam" id="PF09242">
    <property type="entry name" value="FCSD-flav_bind"/>
    <property type="match status" value="1"/>
</dbReference>
<dbReference type="InterPro" id="IPR023753">
    <property type="entry name" value="FAD/NAD-binding_dom"/>
</dbReference>
<feature type="domain" description="FAD/NAD(P)-binding" evidence="4">
    <location>
        <begin position="34"/>
        <end position="149"/>
    </location>
</feature>
<dbReference type="Gene3D" id="3.90.760.10">
    <property type="entry name" value="Flavocytochrome c sulphide dehydrogenase, flavin-binding domain"/>
    <property type="match status" value="1"/>
</dbReference>
<dbReference type="Pfam" id="PF07992">
    <property type="entry name" value="Pyr_redox_2"/>
    <property type="match status" value="1"/>
</dbReference>
<evidence type="ECO:0000259" key="6">
    <source>
        <dbReference type="Pfam" id="PF21706"/>
    </source>
</evidence>
<proteinExistence type="predicted"/>
<dbReference type="InterPro" id="IPR049386">
    <property type="entry name" value="FCSD_central"/>
</dbReference>
<accession>A0ABQ5LZ82</accession>
<dbReference type="SUPFAM" id="SSF55424">
    <property type="entry name" value="FAD/NAD-linked reductases, dimerisation (C-terminal) domain"/>
    <property type="match status" value="1"/>
</dbReference>
<dbReference type="SUPFAM" id="SSF51905">
    <property type="entry name" value="FAD/NAD(P)-binding domain"/>
    <property type="match status" value="2"/>
</dbReference>
<evidence type="ECO:0000256" key="1">
    <source>
        <dbReference type="ARBA" id="ARBA00022630"/>
    </source>
</evidence>
<evidence type="ECO:0000313" key="7">
    <source>
        <dbReference type="EMBL" id="GKY89561.1"/>
    </source>
</evidence>
<protein>
    <submittedName>
        <fullName evidence="7">Cytochrome c</fullName>
    </submittedName>
</protein>
<feature type="domain" description="Flavocytochrome c sulphide dehydrogenase flavin-binding" evidence="5">
    <location>
        <begin position="358"/>
        <end position="424"/>
    </location>
</feature>
<comment type="caution">
    <text evidence="7">The sequence shown here is derived from an EMBL/GenBank/DDBJ whole genome shotgun (WGS) entry which is preliminary data.</text>
</comment>
<keyword evidence="2" id="KW-0274">FAD</keyword>
<organism evidence="7 8">
    <name type="scientific">Sinisalibacter aestuarii</name>
    <dbReference type="NCBI Taxonomy" id="2949426"/>
    <lineage>
        <taxon>Bacteria</taxon>
        <taxon>Pseudomonadati</taxon>
        <taxon>Pseudomonadota</taxon>
        <taxon>Alphaproteobacteria</taxon>
        <taxon>Rhodobacterales</taxon>
        <taxon>Roseobacteraceae</taxon>
        <taxon>Sinisalibacter</taxon>
    </lineage>
</organism>
<dbReference type="Gene3D" id="3.50.50.60">
    <property type="entry name" value="FAD/NAD(P)-binding domain"/>
    <property type="match status" value="2"/>
</dbReference>
<keyword evidence="8" id="KW-1185">Reference proteome</keyword>
<reference evidence="7" key="1">
    <citation type="journal article" date="2023" name="Int. J. Syst. Evol. Microbiol.">
        <title>Sinisalibacter aestuarii sp. nov., isolated from estuarine sediment of the Arakawa River.</title>
        <authorList>
            <person name="Arafat S.T."/>
            <person name="Hirano S."/>
            <person name="Sato A."/>
            <person name="Takeuchi K."/>
            <person name="Yasuda T."/>
            <person name="Terahara T."/>
            <person name="Hamada M."/>
            <person name="Kobayashi T."/>
        </authorList>
    </citation>
    <scope>NUCLEOTIDE SEQUENCE</scope>
    <source>
        <strain evidence="7">B-399</strain>
    </source>
</reference>
<feature type="domain" description="Sulfide dehydrogenase [flavocytochrome c] flavoprotein chain central" evidence="6">
    <location>
        <begin position="164"/>
        <end position="279"/>
    </location>
</feature>
<evidence type="ECO:0000259" key="4">
    <source>
        <dbReference type="Pfam" id="PF07992"/>
    </source>
</evidence>
<dbReference type="InterPro" id="IPR037092">
    <property type="entry name" value="FlavoCytC_S_DH_flav-bd_sf"/>
</dbReference>
<sequence>MTRDLTRRQAIGITGAALGSPFLAAPLYAQSSGHVVVIGGGFGGASAARTLRRVAPGISVTLLVDAAEFTTCPFSNLVIGGLRDISDIRFSYDALRSEGVDVRVDPATALDPAAREVVLQSGDRLSYDRAIVSPGIDFRWDALPGVSADVAETLPHAWKAGAQTLLLRDQIQAMPEGGTVIIAPPDNPFRCPPGPYERASLIAHYLSQHNPTAKVLIVDGKDKFSKQGLFMAGWQALYPGMISFIPFAEHGGLKEIDAGAKRIDTYFESFSADVINLIPPQSAASIALEAGLTGTGMWCEIDGLTFESREAENVHVIGDAAIVGDMPKSGFSAATQGKVCAHAIATLLAGNAPERGYLMNTCYSLVAPDYGISVAGVYQSDDDNRLSSLPGTGGTSEAGDHPQLRRDEADYARGWYASITQELFGA</sequence>
<dbReference type="InterPro" id="IPR016156">
    <property type="entry name" value="FAD/NAD-linked_Rdtase_dimer_sf"/>
</dbReference>
<evidence type="ECO:0000313" key="8">
    <source>
        <dbReference type="Proteomes" id="UP001144205"/>
    </source>
</evidence>
<dbReference type="Pfam" id="PF21706">
    <property type="entry name" value="FCSD_central"/>
    <property type="match status" value="1"/>
</dbReference>
<keyword evidence="1" id="KW-0285">Flavoprotein</keyword>
<evidence type="ECO:0000256" key="3">
    <source>
        <dbReference type="SAM" id="MobiDB-lite"/>
    </source>
</evidence>
<feature type="region of interest" description="Disordered" evidence="3">
    <location>
        <begin position="385"/>
        <end position="405"/>
    </location>
</feature>
<dbReference type="PROSITE" id="PS51318">
    <property type="entry name" value="TAT"/>
    <property type="match status" value="1"/>
</dbReference>
<evidence type="ECO:0000259" key="5">
    <source>
        <dbReference type="Pfam" id="PF09242"/>
    </source>
</evidence>
<dbReference type="PANTHER" id="PTHR43755:SF1">
    <property type="entry name" value="FAD-DEPENDENT PYRIDINE NUCLEOTIDE-DISULPHIDE OXIDOREDUCTASE"/>
    <property type="match status" value="1"/>
</dbReference>
<dbReference type="InterPro" id="IPR006311">
    <property type="entry name" value="TAT_signal"/>
</dbReference>
<dbReference type="EMBL" id="BROH01000013">
    <property type="protein sequence ID" value="GKY89561.1"/>
    <property type="molecule type" value="Genomic_DNA"/>
</dbReference>